<feature type="compositionally biased region" description="Basic and acidic residues" evidence="8">
    <location>
        <begin position="62"/>
        <end position="82"/>
    </location>
</feature>
<dbReference type="InterPro" id="IPR009057">
    <property type="entry name" value="Homeodomain-like_sf"/>
</dbReference>
<dbReference type="InterPro" id="IPR017970">
    <property type="entry name" value="Homeobox_CS"/>
</dbReference>
<proteinExistence type="inferred from homology"/>
<feature type="compositionally biased region" description="Basic and acidic residues" evidence="8">
    <location>
        <begin position="118"/>
        <end position="137"/>
    </location>
</feature>
<feature type="compositionally biased region" description="Polar residues" evidence="8">
    <location>
        <begin position="627"/>
        <end position="641"/>
    </location>
</feature>
<dbReference type="PROSITE" id="PS00027">
    <property type="entry name" value="HOMEOBOX_1"/>
    <property type="match status" value="1"/>
</dbReference>
<accession>A0A9W8NJF6</accession>
<keyword evidence="5 6" id="KW-0539">Nucleus</keyword>
<evidence type="ECO:0000256" key="4">
    <source>
        <dbReference type="ARBA" id="ARBA00023155"/>
    </source>
</evidence>
<evidence type="ECO:0000259" key="9">
    <source>
        <dbReference type="PROSITE" id="PS50071"/>
    </source>
</evidence>
<dbReference type="Pfam" id="PF00046">
    <property type="entry name" value="Homeodomain"/>
    <property type="match status" value="1"/>
</dbReference>
<evidence type="ECO:0000256" key="8">
    <source>
        <dbReference type="SAM" id="MobiDB-lite"/>
    </source>
</evidence>
<dbReference type="CDD" id="cd00086">
    <property type="entry name" value="homeodomain"/>
    <property type="match status" value="1"/>
</dbReference>
<dbReference type="InterPro" id="IPR001356">
    <property type="entry name" value="HD"/>
</dbReference>
<dbReference type="AlphaFoldDB" id="A0A9W8NJF6"/>
<feature type="compositionally biased region" description="Acidic residues" evidence="8">
    <location>
        <begin position="187"/>
        <end position="207"/>
    </location>
</feature>
<evidence type="ECO:0000256" key="3">
    <source>
        <dbReference type="ARBA" id="ARBA00023125"/>
    </source>
</evidence>
<dbReference type="VEuPathDB" id="FungiDB:F4678DRAFT_475855"/>
<dbReference type="InterPro" id="IPR050720">
    <property type="entry name" value="Engrailed_Homeobox_TFs"/>
</dbReference>
<feature type="DNA-binding region" description="Homeobox" evidence="6">
    <location>
        <begin position="63"/>
        <end position="122"/>
    </location>
</feature>
<feature type="compositionally biased region" description="Polar residues" evidence="8">
    <location>
        <begin position="156"/>
        <end position="167"/>
    </location>
</feature>
<evidence type="ECO:0000313" key="11">
    <source>
        <dbReference type="Proteomes" id="UP001148614"/>
    </source>
</evidence>
<keyword evidence="11" id="KW-1185">Reference proteome</keyword>
<evidence type="ECO:0000256" key="2">
    <source>
        <dbReference type="ARBA" id="ARBA00010896"/>
    </source>
</evidence>
<name>A0A9W8NJF6_9PEZI</name>
<protein>
    <recommendedName>
        <fullName evidence="9">Homeobox domain-containing protein</fullName>
    </recommendedName>
</protein>
<dbReference type="PROSITE" id="PS50071">
    <property type="entry name" value="HOMEOBOX_2"/>
    <property type="match status" value="1"/>
</dbReference>
<evidence type="ECO:0000313" key="10">
    <source>
        <dbReference type="EMBL" id="KAJ3578253.1"/>
    </source>
</evidence>
<dbReference type="GO" id="GO:0003677">
    <property type="term" value="F:DNA binding"/>
    <property type="evidence" value="ECO:0007669"/>
    <property type="project" value="UniProtKB-UniRule"/>
</dbReference>
<dbReference type="SMART" id="SM00389">
    <property type="entry name" value="HOX"/>
    <property type="match status" value="1"/>
</dbReference>
<dbReference type="Gene3D" id="1.10.10.60">
    <property type="entry name" value="Homeodomain-like"/>
    <property type="match status" value="1"/>
</dbReference>
<dbReference type="SUPFAM" id="SSF46689">
    <property type="entry name" value="Homeodomain-like"/>
    <property type="match status" value="1"/>
</dbReference>
<evidence type="ECO:0000256" key="5">
    <source>
        <dbReference type="ARBA" id="ARBA00023242"/>
    </source>
</evidence>
<dbReference type="GO" id="GO:0000981">
    <property type="term" value="F:DNA-binding transcription factor activity, RNA polymerase II-specific"/>
    <property type="evidence" value="ECO:0007669"/>
    <property type="project" value="InterPro"/>
</dbReference>
<feature type="domain" description="Homeobox" evidence="9">
    <location>
        <begin position="61"/>
        <end position="121"/>
    </location>
</feature>
<evidence type="ECO:0000256" key="1">
    <source>
        <dbReference type="ARBA" id="ARBA00004123"/>
    </source>
</evidence>
<comment type="subcellular location">
    <subcellularLocation>
        <location evidence="1 6 7">Nucleus</location>
    </subcellularLocation>
</comment>
<feature type="region of interest" description="Disordered" evidence="8">
    <location>
        <begin position="615"/>
        <end position="641"/>
    </location>
</feature>
<sequence>MQFCSPTGFGSPYGFPQGQGPAVTYGDPQYQLHPSYPGLQYMYGYQTHRPPMMADRGGLCDGKTESKPRLSKEEVEKLEKVFQENPKPSSSVKAQLADGLGLERPRINNWFQNRRAKAKQERKQEEYEARRAAEKSTSEPSSPDEDSSLDLLDTLNEGSQKRTQPSSAAFPDVSSPSQITDASHEGEEVDEEEDQEEEEEAENENNEEVNRDTSSVCIQPTVSTAHADMNETYHSPISVEFSQPNAVGFPQSHGYSQSRSMSSDFGMFPSPLSHGPAAGDVHVERSMSSDGHNSQHYTSMHNTALNNPSTRTMFFSPVSSSGGCDISESPFDASTSPDCHNDQASHIIAQGMPTPTDSFRSPPPPANIASRRNIPRPATLQAASLRSRSFNLPKTALDGPKRLDISSPVASIRRISSATGINAGRVQKCSAGPRSPFFGRAEALLQYHNRSPVGSGTPVFPGAAPPTPMTPALFEQHHNNREPAVISASSDDGSYILGMGVAPSFIQDVKEEHDLKTPPTTPGMIGNFGANGFVDNTFGSGFNITTDQPLLTPYFQSEFPELTIQAVPGYVETGDVSPSTPVYANMIGSGLEHHSFAGNTMANTQYDWDANESVVSSRSSPGYPRSKQIQFTPNMTPQDYH</sequence>
<dbReference type="GO" id="GO:0016586">
    <property type="term" value="C:RSC-type complex"/>
    <property type="evidence" value="ECO:0007669"/>
    <property type="project" value="TreeGrafter"/>
</dbReference>
<comment type="similarity">
    <text evidence="2">Belongs to the engrailed homeobox family.</text>
</comment>
<dbReference type="PANTHER" id="PTHR24341">
    <property type="entry name" value="HOMEOBOX PROTEIN ENGRAILED"/>
    <property type="match status" value="1"/>
</dbReference>
<dbReference type="PANTHER" id="PTHR24341:SF6">
    <property type="entry name" value="HOMEOBOX PROTEIN INVECTED"/>
    <property type="match status" value="1"/>
</dbReference>
<reference evidence="10" key="1">
    <citation type="submission" date="2022-07" db="EMBL/GenBank/DDBJ databases">
        <title>Genome Sequence of Xylaria arbuscula.</title>
        <authorList>
            <person name="Buettner E."/>
        </authorList>
    </citation>
    <scope>NUCLEOTIDE SEQUENCE</scope>
    <source>
        <strain evidence="10">VT107</strain>
    </source>
</reference>
<dbReference type="EMBL" id="JANPWZ010000239">
    <property type="protein sequence ID" value="KAJ3578253.1"/>
    <property type="molecule type" value="Genomic_DNA"/>
</dbReference>
<dbReference type="Proteomes" id="UP001148614">
    <property type="component" value="Unassembled WGS sequence"/>
</dbReference>
<comment type="caution">
    <text evidence="10">The sequence shown here is derived from an EMBL/GenBank/DDBJ whole genome shotgun (WGS) entry which is preliminary data.</text>
</comment>
<gene>
    <name evidence="10" type="ORF">NPX13_g2312</name>
</gene>
<feature type="region of interest" description="Disordered" evidence="8">
    <location>
        <begin position="48"/>
        <end position="216"/>
    </location>
</feature>
<evidence type="ECO:0000256" key="7">
    <source>
        <dbReference type="RuleBase" id="RU000682"/>
    </source>
</evidence>
<keyword evidence="3 6" id="KW-0238">DNA-binding</keyword>
<evidence type="ECO:0000256" key="6">
    <source>
        <dbReference type="PROSITE-ProRule" id="PRU00108"/>
    </source>
</evidence>
<keyword evidence="4 6" id="KW-0371">Homeobox</keyword>
<organism evidence="10 11">
    <name type="scientific">Xylaria arbuscula</name>
    <dbReference type="NCBI Taxonomy" id="114810"/>
    <lineage>
        <taxon>Eukaryota</taxon>
        <taxon>Fungi</taxon>
        <taxon>Dikarya</taxon>
        <taxon>Ascomycota</taxon>
        <taxon>Pezizomycotina</taxon>
        <taxon>Sordariomycetes</taxon>
        <taxon>Xylariomycetidae</taxon>
        <taxon>Xylariales</taxon>
        <taxon>Xylariaceae</taxon>
        <taxon>Xylaria</taxon>
    </lineage>
</organism>